<dbReference type="Proteomes" id="UP001207468">
    <property type="component" value="Unassembled WGS sequence"/>
</dbReference>
<keyword evidence="2" id="KW-1185">Reference proteome</keyword>
<evidence type="ECO:0000313" key="1">
    <source>
        <dbReference type="EMBL" id="KAI9507796.1"/>
    </source>
</evidence>
<gene>
    <name evidence="1" type="ORF">F5148DRAFT_1201718</name>
</gene>
<sequence length="114" mass="12209">MVYISSWQQYQEAAENLYANSPRKTRYSVKWRSSEGKLVLKITDDVTALNRSLIQRMMNIRQPPPAATPVVAPATLSAPSQAATASPVLQGSNLPGAPAASTGGGVKKKKGKKK</sequence>
<organism evidence="1 2">
    <name type="scientific">Russula earlei</name>
    <dbReference type="NCBI Taxonomy" id="71964"/>
    <lineage>
        <taxon>Eukaryota</taxon>
        <taxon>Fungi</taxon>
        <taxon>Dikarya</taxon>
        <taxon>Basidiomycota</taxon>
        <taxon>Agaricomycotina</taxon>
        <taxon>Agaricomycetes</taxon>
        <taxon>Russulales</taxon>
        <taxon>Russulaceae</taxon>
        <taxon>Russula</taxon>
    </lineage>
</organism>
<name>A0ACC0U986_9AGAM</name>
<comment type="caution">
    <text evidence="1">The sequence shown here is derived from an EMBL/GenBank/DDBJ whole genome shotgun (WGS) entry which is preliminary data.</text>
</comment>
<dbReference type="EMBL" id="JAGFNK010000111">
    <property type="protein sequence ID" value="KAI9507796.1"/>
    <property type="molecule type" value="Genomic_DNA"/>
</dbReference>
<evidence type="ECO:0000313" key="2">
    <source>
        <dbReference type="Proteomes" id="UP001207468"/>
    </source>
</evidence>
<reference evidence="1" key="1">
    <citation type="submission" date="2021-03" db="EMBL/GenBank/DDBJ databases">
        <title>Evolutionary priming and transition to the ectomycorrhizal habit in an iconic lineage of mushroom-forming fungi: is preadaptation a requirement?</title>
        <authorList>
            <consortium name="DOE Joint Genome Institute"/>
            <person name="Looney B.P."/>
            <person name="Miyauchi S."/>
            <person name="Morin E."/>
            <person name="Drula E."/>
            <person name="Courty P.E."/>
            <person name="Chicoki N."/>
            <person name="Fauchery L."/>
            <person name="Kohler A."/>
            <person name="Kuo A."/>
            <person name="LaButti K."/>
            <person name="Pangilinan J."/>
            <person name="Lipzen A."/>
            <person name="Riley R."/>
            <person name="Andreopoulos W."/>
            <person name="He G."/>
            <person name="Johnson J."/>
            <person name="Barry K.W."/>
            <person name="Grigoriev I.V."/>
            <person name="Nagy L."/>
            <person name="Hibbett D."/>
            <person name="Henrissat B."/>
            <person name="Matheny P.B."/>
            <person name="Labbe J."/>
            <person name="Martin A.F."/>
        </authorList>
    </citation>
    <scope>NUCLEOTIDE SEQUENCE</scope>
    <source>
        <strain evidence="1">BPL698</strain>
    </source>
</reference>
<proteinExistence type="predicted"/>
<protein>
    <submittedName>
        <fullName evidence="1">Uncharacterized protein</fullName>
    </submittedName>
</protein>
<accession>A0ACC0U986</accession>